<gene>
    <name evidence="3" type="ORF">BP5553_09209</name>
</gene>
<dbReference type="EMBL" id="NPIC01000011">
    <property type="protein sequence ID" value="RDL31807.1"/>
    <property type="molecule type" value="Genomic_DNA"/>
</dbReference>
<dbReference type="Gene3D" id="4.10.240.10">
    <property type="entry name" value="Zn(2)-C6 fungal-type DNA-binding domain"/>
    <property type="match status" value="1"/>
</dbReference>
<evidence type="ECO:0000313" key="4">
    <source>
        <dbReference type="Proteomes" id="UP000254866"/>
    </source>
</evidence>
<dbReference type="CDD" id="cd00067">
    <property type="entry name" value="GAL4"/>
    <property type="match status" value="1"/>
</dbReference>
<evidence type="ECO:0000256" key="1">
    <source>
        <dbReference type="ARBA" id="ARBA00023242"/>
    </source>
</evidence>
<dbReference type="OrthoDB" id="194358at2759"/>
<name>A0A370TC32_9HELO</name>
<dbReference type="GO" id="GO:0000981">
    <property type="term" value="F:DNA-binding transcription factor activity, RNA polymerase II-specific"/>
    <property type="evidence" value="ECO:0007669"/>
    <property type="project" value="InterPro"/>
</dbReference>
<accession>A0A370TC32</accession>
<dbReference type="PANTHER" id="PTHR38111:SF2">
    <property type="entry name" value="FINGER DOMAIN PROTEIN, PUTATIVE (AFU_ORTHOLOGUE AFUA_1G01560)-RELATED"/>
    <property type="match status" value="1"/>
</dbReference>
<dbReference type="Pfam" id="PF11951">
    <property type="entry name" value="Fungal_trans_2"/>
    <property type="match status" value="1"/>
</dbReference>
<dbReference type="PANTHER" id="PTHR38111">
    <property type="entry name" value="ZN(2)-C6 FUNGAL-TYPE DOMAIN-CONTAINING PROTEIN-RELATED"/>
    <property type="match status" value="1"/>
</dbReference>
<reference evidence="3 4" key="1">
    <citation type="journal article" date="2018" name="IMA Fungus">
        <title>IMA Genome-F 9: Draft genome sequence of Annulohypoxylon stygium, Aspergillus mulundensis, Berkeleyomyces basicola (syn. Thielaviopsis basicola), Ceratocystis smalleyi, two Cercospora beticola strains, Coleophoma cylindrospora, Fusarium fracticaudum, Phialophora cf. hyalina, and Morchella septimelata.</title>
        <authorList>
            <person name="Wingfield B.D."/>
            <person name="Bills G.F."/>
            <person name="Dong Y."/>
            <person name="Huang W."/>
            <person name="Nel W.J."/>
            <person name="Swalarsk-Parry B.S."/>
            <person name="Vaghefi N."/>
            <person name="Wilken P.M."/>
            <person name="An Z."/>
            <person name="de Beer Z.W."/>
            <person name="De Vos L."/>
            <person name="Chen L."/>
            <person name="Duong T.A."/>
            <person name="Gao Y."/>
            <person name="Hammerbacher A."/>
            <person name="Kikkert J.R."/>
            <person name="Li Y."/>
            <person name="Li H."/>
            <person name="Li K."/>
            <person name="Li Q."/>
            <person name="Liu X."/>
            <person name="Ma X."/>
            <person name="Naidoo K."/>
            <person name="Pethybridge S.J."/>
            <person name="Sun J."/>
            <person name="Steenkamp E.T."/>
            <person name="van der Nest M.A."/>
            <person name="van Wyk S."/>
            <person name="Wingfield M.J."/>
            <person name="Xiong C."/>
            <person name="Yue Q."/>
            <person name="Zhang X."/>
        </authorList>
    </citation>
    <scope>NUCLEOTIDE SEQUENCE [LARGE SCALE GENOMIC DNA]</scope>
    <source>
        <strain evidence="3 4">BP 5553</strain>
    </source>
</reference>
<dbReference type="GO" id="GO:0008270">
    <property type="term" value="F:zinc ion binding"/>
    <property type="evidence" value="ECO:0007669"/>
    <property type="project" value="InterPro"/>
</dbReference>
<dbReference type="SUPFAM" id="SSF57701">
    <property type="entry name" value="Zn2/Cys6 DNA-binding domain"/>
    <property type="match status" value="1"/>
</dbReference>
<evidence type="ECO:0000259" key="2">
    <source>
        <dbReference type="PROSITE" id="PS50048"/>
    </source>
</evidence>
<dbReference type="Pfam" id="PF00172">
    <property type="entry name" value="Zn_clus"/>
    <property type="match status" value="1"/>
</dbReference>
<dbReference type="SMART" id="SM00066">
    <property type="entry name" value="GAL4"/>
    <property type="match status" value="1"/>
</dbReference>
<dbReference type="PROSITE" id="PS50048">
    <property type="entry name" value="ZN2_CY6_FUNGAL_2"/>
    <property type="match status" value="1"/>
</dbReference>
<comment type="caution">
    <text evidence="3">The sequence shown here is derived from an EMBL/GenBank/DDBJ whole genome shotgun (WGS) entry which is preliminary data.</text>
</comment>
<feature type="domain" description="Zn(2)-C6 fungal-type" evidence="2">
    <location>
        <begin position="23"/>
        <end position="51"/>
    </location>
</feature>
<dbReference type="InterPro" id="IPR001138">
    <property type="entry name" value="Zn2Cys6_DnaBD"/>
</dbReference>
<dbReference type="Proteomes" id="UP000254866">
    <property type="component" value="Unassembled WGS sequence"/>
</dbReference>
<organism evidence="3 4">
    <name type="scientific">Venustampulla echinocandica</name>
    <dbReference type="NCBI Taxonomy" id="2656787"/>
    <lineage>
        <taxon>Eukaryota</taxon>
        <taxon>Fungi</taxon>
        <taxon>Dikarya</taxon>
        <taxon>Ascomycota</taxon>
        <taxon>Pezizomycotina</taxon>
        <taxon>Leotiomycetes</taxon>
        <taxon>Helotiales</taxon>
        <taxon>Pleuroascaceae</taxon>
        <taxon>Venustampulla</taxon>
    </lineage>
</organism>
<protein>
    <recommendedName>
        <fullName evidence="2">Zn(2)-C6 fungal-type domain-containing protein</fullName>
    </recommendedName>
</protein>
<proteinExistence type="predicted"/>
<keyword evidence="1" id="KW-0539">Nucleus</keyword>
<dbReference type="AlphaFoldDB" id="A0A370TC32"/>
<sequence length="479" mass="52462">MSTQCPREKKKIGPADKRRQTKRCGSCSARRIKCEGGFPCTHCIKKGNVCTPPKQTTGTLLFVEGHVSGVTKYRPTTLNTRSSEWTTSIVSSSPTDGDPTVRFIGCFLLFIQQNQFTPGLQSLDTEILQLVRTSPVLHHSAVAIGALDASRQGSVSVSSGQDSPQYVAFNSYLASIRALQASVSDKDAAQGDDVLWGTFFLGLFELLSDSSGDGWVKHMLYGTSMLLQLSSPDKNMSSLRRTFYGIFRMLEASRALLYGEATILADSTWENFHRELVSDDESWDPIEGILALMIHCSTFSLRAHQVVFQLPEAQRYTDPAVSALGLEGLTIQNAIYAWHAQALSLLSTSDSSPLLLALAYYNALLIFLSGNFDYFPYWTGLSAPILSRPEIMGHVASILQLTDVALRTSRLAGALMFFPLRVAGSRAGGGEQRGKILEMLSRVAQKGFVVAGRIRDDLREVWDERGMFANGEGCVVDAS</sequence>
<dbReference type="GeneID" id="43602058"/>
<keyword evidence="4" id="KW-1185">Reference proteome</keyword>
<dbReference type="RefSeq" id="XP_031865739.1">
    <property type="nucleotide sequence ID" value="XM_032017832.1"/>
</dbReference>
<dbReference type="InterPro" id="IPR053178">
    <property type="entry name" value="Osmoadaptation_assoc"/>
</dbReference>
<dbReference type="InterPro" id="IPR021858">
    <property type="entry name" value="Fun_TF"/>
</dbReference>
<evidence type="ECO:0000313" key="3">
    <source>
        <dbReference type="EMBL" id="RDL31807.1"/>
    </source>
</evidence>
<dbReference type="InterPro" id="IPR036864">
    <property type="entry name" value="Zn2-C6_fun-type_DNA-bd_sf"/>
</dbReference>